<dbReference type="EMBL" id="JAIKTS010000006">
    <property type="protein sequence ID" value="MCL7715810.1"/>
    <property type="molecule type" value="Genomic_DNA"/>
</dbReference>
<keyword evidence="2" id="KW-0812">Transmembrane</keyword>
<protein>
    <submittedName>
        <fullName evidence="3">DUF4129 domain-containing protein</fullName>
    </submittedName>
</protein>
<feature type="transmembrane region" description="Helical" evidence="2">
    <location>
        <begin position="146"/>
        <end position="179"/>
    </location>
</feature>
<gene>
    <name evidence="3" type="ORF">K5L01_14285</name>
</gene>
<evidence type="ECO:0000256" key="1">
    <source>
        <dbReference type="SAM" id="MobiDB-lite"/>
    </source>
</evidence>
<dbReference type="RefSeq" id="WP_250065291.1">
    <property type="nucleotide sequence ID" value="NZ_JAIKTS010000006.1"/>
</dbReference>
<accession>A0ABT0SKE8</accession>
<reference evidence="3 4" key="1">
    <citation type="submission" date="2021-08" db="EMBL/GenBank/DDBJ databases">
        <title>Novel members of of the genus Stenotrophomonas from differernt environment.</title>
        <authorList>
            <person name="Deng Y."/>
        </authorList>
    </citation>
    <scope>NUCLEOTIDE SEQUENCE [LARGE SCALE GENOMIC DNA]</scope>
    <source>
        <strain evidence="3 4">CPCC 101365</strain>
    </source>
</reference>
<keyword evidence="4" id="KW-1185">Reference proteome</keyword>
<feature type="transmembrane region" description="Helical" evidence="2">
    <location>
        <begin position="34"/>
        <end position="55"/>
    </location>
</feature>
<keyword evidence="2" id="KW-0472">Membrane</keyword>
<evidence type="ECO:0000256" key="2">
    <source>
        <dbReference type="SAM" id="Phobius"/>
    </source>
</evidence>
<feature type="transmembrane region" description="Helical" evidence="2">
    <location>
        <begin position="367"/>
        <end position="389"/>
    </location>
</feature>
<feature type="transmembrane region" description="Helical" evidence="2">
    <location>
        <begin position="199"/>
        <end position="229"/>
    </location>
</feature>
<evidence type="ECO:0000313" key="3">
    <source>
        <dbReference type="EMBL" id="MCL7715810.1"/>
    </source>
</evidence>
<proteinExistence type="predicted"/>
<feature type="region of interest" description="Disordered" evidence="1">
    <location>
        <begin position="276"/>
        <end position="305"/>
    </location>
</feature>
<sequence>MRIDQLDVVLRARSQWEAMELGTALVRRHARAIWVPWVLLTLPLFALLNGAGWWLDNYWLPALLMWWLKPAFERIPLYVISRGAFGAEPAPAATLRAQWHWGWRGLLPYLGWRRLSPARALLMPVDLLEGGDARQRRARRRVLGGAAYGHASLLTLVFWHFEAMLQLAGIALVFLFVPLDALPESLRIAVSLIGSDTPAWVWLGLNLLAWAALTLIGPFYSGAGFGLYLNRRTQLEAWDVEIAFRRLRQRLQGGAPLLALALLLLAGLLPPVPGRAQNAANPQTAADDNRKGATLRAPGDPTPAAIFGPAPVDTAGFRQAAARAYEDPQLGASHTLCHWERREPATARPPKDWDFPADGILRGIGDLLALLSRGALWIVVGALLLALLLTMRRWLPWLRGGGRLPRHGAATPVAHTALQLPEVLPPDILASARRLWQEGRPRHALALLYRASLDELSRRAGIVLPPGSTEAQCLRASRRMPEEADRRLFARMVRTWQYAAYAGRLPADADFQALLDDLQRHYGWPA</sequence>
<evidence type="ECO:0000313" key="4">
    <source>
        <dbReference type="Proteomes" id="UP001431235"/>
    </source>
</evidence>
<organism evidence="3 4">
    <name type="scientific">Stenotrophomonas mori</name>
    <dbReference type="NCBI Taxonomy" id="2871096"/>
    <lineage>
        <taxon>Bacteria</taxon>
        <taxon>Pseudomonadati</taxon>
        <taxon>Pseudomonadota</taxon>
        <taxon>Gammaproteobacteria</taxon>
        <taxon>Lysobacterales</taxon>
        <taxon>Lysobacteraceae</taxon>
        <taxon>Stenotrophomonas</taxon>
    </lineage>
</organism>
<keyword evidence="2" id="KW-1133">Transmembrane helix</keyword>
<feature type="transmembrane region" description="Helical" evidence="2">
    <location>
        <begin position="250"/>
        <end position="269"/>
    </location>
</feature>
<comment type="caution">
    <text evidence="3">The sequence shown here is derived from an EMBL/GenBank/DDBJ whole genome shotgun (WGS) entry which is preliminary data.</text>
</comment>
<name>A0ABT0SKE8_9GAMM</name>
<dbReference type="Proteomes" id="UP001431235">
    <property type="component" value="Unassembled WGS sequence"/>
</dbReference>